<evidence type="ECO:0000313" key="7">
    <source>
        <dbReference type="EMBL" id="ELU05999.1"/>
    </source>
</evidence>
<dbReference type="SUPFAM" id="SSF81321">
    <property type="entry name" value="Family A G protein-coupled receptor-like"/>
    <property type="match status" value="1"/>
</dbReference>
<protein>
    <recommendedName>
        <fullName evidence="6">G-protein coupled receptors family 1 profile domain-containing protein</fullName>
    </recommendedName>
</protein>
<evidence type="ECO:0000313" key="8">
    <source>
        <dbReference type="EnsemblMetazoa" id="CapteP208610"/>
    </source>
</evidence>
<keyword evidence="9" id="KW-1185">Reference proteome</keyword>
<dbReference type="OrthoDB" id="9983318at2759"/>
<evidence type="ECO:0000256" key="5">
    <source>
        <dbReference type="SAM" id="Phobius"/>
    </source>
</evidence>
<dbReference type="GO" id="GO:0004930">
    <property type="term" value="F:G protein-coupled receptor activity"/>
    <property type="evidence" value="ECO:0007669"/>
    <property type="project" value="InterPro"/>
</dbReference>
<evidence type="ECO:0000256" key="4">
    <source>
        <dbReference type="ARBA" id="ARBA00023136"/>
    </source>
</evidence>
<dbReference type="STRING" id="283909.R7UHI2"/>
<keyword evidence="2 5" id="KW-0812">Transmembrane</keyword>
<feature type="transmembrane region" description="Helical" evidence="5">
    <location>
        <begin position="258"/>
        <end position="282"/>
    </location>
</feature>
<evidence type="ECO:0000256" key="2">
    <source>
        <dbReference type="ARBA" id="ARBA00022692"/>
    </source>
</evidence>
<dbReference type="GO" id="GO:0016020">
    <property type="term" value="C:membrane"/>
    <property type="evidence" value="ECO:0007669"/>
    <property type="project" value="UniProtKB-SubCell"/>
</dbReference>
<dbReference type="Gene3D" id="1.20.1070.10">
    <property type="entry name" value="Rhodopsin 7-helix transmembrane proteins"/>
    <property type="match status" value="1"/>
</dbReference>
<dbReference type="PANTHER" id="PTHR46641:SF25">
    <property type="entry name" value="CNMAMIDE RECEPTOR-RELATED"/>
    <property type="match status" value="1"/>
</dbReference>
<dbReference type="EnsemblMetazoa" id="CapteT208610">
    <property type="protein sequence ID" value="CapteP208610"/>
    <property type="gene ID" value="CapteG208610"/>
</dbReference>
<reference evidence="9" key="1">
    <citation type="submission" date="2012-12" db="EMBL/GenBank/DDBJ databases">
        <authorList>
            <person name="Hellsten U."/>
            <person name="Grimwood J."/>
            <person name="Chapman J.A."/>
            <person name="Shapiro H."/>
            <person name="Aerts A."/>
            <person name="Otillar R.P."/>
            <person name="Terry A.Y."/>
            <person name="Boore J.L."/>
            <person name="Simakov O."/>
            <person name="Marletaz F."/>
            <person name="Cho S.-J."/>
            <person name="Edsinger-Gonzales E."/>
            <person name="Havlak P."/>
            <person name="Kuo D.-H."/>
            <person name="Larsson T."/>
            <person name="Lv J."/>
            <person name="Arendt D."/>
            <person name="Savage R."/>
            <person name="Osoegawa K."/>
            <person name="de Jong P."/>
            <person name="Lindberg D.R."/>
            <person name="Seaver E.C."/>
            <person name="Weisblat D.A."/>
            <person name="Putnam N.H."/>
            <person name="Grigoriev I.V."/>
            <person name="Rokhsar D.S."/>
        </authorList>
    </citation>
    <scope>NUCLEOTIDE SEQUENCE</scope>
    <source>
        <strain evidence="9">I ESC-2004</strain>
    </source>
</reference>
<reference evidence="8" key="3">
    <citation type="submission" date="2015-06" db="UniProtKB">
        <authorList>
            <consortium name="EnsemblMetazoa"/>
        </authorList>
    </citation>
    <scope>IDENTIFICATION</scope>
</reference>
<organism evidence="7">
    <name type="scientific">Capitella teleta</name>
    <name type="common">Polychaete worm</name>
    <dbReference type="NCBI Taxonomy" id="283909"/>
    <lineage>
        <taxon>Eukaryota</taxon>
        <taxon>Metazoa</taxon>
        <taxon>Spiralia</taxon>
        <taxon>Lophotrochozoa</taxon>
        <taxon>Annelida</taxon>
        <taxon>Polychaeta</taxon>
        <taxon>Sedentaria</taxon>
        <taxon>Scolecida</taxon>
        <taxon>Capitellidae</taxon>
        <taxon>Capitella</taxon>
    </lineage>
</organism>
<proteinExistence type="predicted"/>
<feature type="transmembrane region" description="Helical" evidence="5">
    <location>
        <begin position="158"/>
        <end position="179"/>
    </location>
</feature>
<feature type="transmembrane region" description="Helical" evidence="5">
    <location>
        <begin position="36"/>
        <end position="59"/>
    </location>
</feature>
<dbReference type="EMBL" id="AMQN01007622">
    <property type="status" value="NOT_ANNOTATED_CDS"/>
    <property type="molecule type" value="Genomic_DNA"/>
</dbReference>
<reference evidence="7 9" key="2">
    <citation type="journal article" date="2013" name="Nature">
        <title>Insights into bilaterian evolution from three spiralian genomes.</title>
        <authorList>
            <person name="Simakov O."/>
            <person name="Marletaz F."/>
            <person name="Cho S.J."/>
            <person name="Edsinger-Gonzales E."/>
            <person name="Havlak P."/>
            <person name="Hellsten U."/>
            <person name="Kuo D.H."/>
            <person name="Larsson T."/>
            <person name="Lv J."/>
            <person name="Arendt D."/>
            <person name="Savage R."/>
            <person name="Osoegawa K."/>
            <person name="de Jong P."/>
            <person name="Grimwood J."/>
            <person name="Chapman J.A."/>
            <person name="Shapiro H."/>
            <person name="Aerts A."/>
            <person name="Otillar R.P."/>
            <person name="Terry A.Y."/>
            <person name="Boore J.L."/>
            <person name="Grigoriev I.V."/>
            <person name="Lindberg D.R."/>
            <person name="Seaver E.C."/>
            <person name="Weisblat D.A."/>
            <person name="Putnam N.H."/>
            <person name="Rokhsar D.S."/>
        </authorList>
    </citation>
    <scope>NUCLEOTIDE SEQUENCE</scope>
    <source>
        <strain evidence="7 9">I ESC-2004</strain>
    </source>
</reference>
<comment type="subcellular location">
    <subcellularLocation>
        <location evidence="1">Membrane</location>
    </subcellularLocation>
</comment>
<keyword evidence="3 5" id="KW-1133">Transmembrane helix</keyword>
<evidence type="ECO:0000256" key="3">
    <source>
        <dbReference type="ARBA" id="ARBA00022989"/>
    </source>
</evidence>
<dbReference type="PROSITE" id="PS50262">
    <property type="entry name" value="G_PROTEIN_RECEP_F1_2"/>
    <property type="match status" value="1"/>
</dbReference>
<accession>R7UHI2</accession>
<dbReference type="PANTHER" id="PTHR46641">
    <property type="entry name" value="FMRFAMIDE RECEPTOR-RELATED"/>
    <property type="match status" value="1"/>
</dbReference>
<feature type="domain" description="G-protein coupled receptors family 1 profile" evidence="6">
    <location>
        <begin position="51"/>
        <end position="319"/>
    </location>
</feature>
<dbReference type="AlphaFoldDB" id="R7UHI2"/>
<dbReference type="HOGENOM" id="CLU_009579_24_0_1"/>
<evidence type="ECO:0000259" key="6">
    <source>
        <dbReference type="PROSITE" id="PS50262"/>
    </source>
</evidence>
<sequence>MTTPTSQEMSTYRNLTGIPPADTDYFQRLYLIHHGMILYISPFIIIIGTLCNILSFCVLQTPFFKKTACGFLLKVLAVVDTGCLNCGLLRMWIMEIHPNDFPKLDVRTFSGASCKIHSYMTSLLPQLCAWTLTLVNVDRAVSIAFPLKSLVIWTKTRVIIIWVAILVFLSVLNSHHLVIQTLQIFSIEDFTMKYCNPEPDHLDFMQTVWPWVDFIFLDGIPCTVIIISNIIIIYHLVASSKRRERTVYGRQNSKLQSTTAMLIAISIFFLITVTPRCAYLFIFATEKGDSARQKATMNVIYTSVNLVYHLNNAGNFALYCCSGTKFRMAAYNLFTCRNLPLEAGSITGSTSNLRSRVQLNLLTPSM</sequence>
<dbReference type="Pfam" id="PF00001">
    <property type="entry name" value="7tm_1"/>
    <property type="match status" value="1"/>
</dbReference>
<dbReference type="Proteomes" id="UP000014760">
    <property type="component" value="Unassembled WGS sequence"/>
</dbReference>
<feature type="transmembrane region" description="Helical" evidence="5">
    <location>
        <begin position="214"/>
        <end position="237"/>
    </location>
</feature>
<keyword evidence="4 5" id="KW-0472">Membrane</keyword>
<dbReference type="InterPro" id="IPR052954">
    <property type="entry name" value="GPCR-Ligand_Int"/>
</dbReference>
<dbReference type="EMBL" id="KB301027">
    <property type="protein sequence ID" value="ELU05999.1"/>
    <property type="molecule type" value="Genomic_DNA"/>
</dbReference>
<dbReference type="InterPro" id="IPR017452">
    <property type="entry name" value="GPCR_Rhodpsn_7TM"/>
</dbReference>
<evidence type="ECO:0000256" key="1">
    <source>
        <dbReference type="ARBA" id="ARBA00004370"/>
    </source>
</evidence>
<dbReference type="InterPro" id="IPR000276">
    <property type="entry name" value="GPCR_Rhodpsn"/>
</dbReference>
<dbReference type="OMA" id="IQLQDPW"/>
<evidence type="ECO:0000313" key="9">
    <source>
        <dbReference type="Proteomes" id="UP000014760"/>
    </source>
</evidence>
<gene>
    <name evidence="7" type="ORF">CAPTEDRAFT_208610</name>
</gene>
<name>R7UHI2_CAPTE</name>